<feature type="compositionally biased region" description="Polar residues" evidence="2">
    <location>
        <begin position="28"/>
        <end position="51"/>
    </location>
</feature>
<organism evidence="3 4">
    <name type="scientific">Marinobacter lacisalsi</name>
    <dbReference type="NCBI Taxonomy" id="475979"/>
    <lineage>
        <taxon>Bacteria</taxon>
        <taxon>Pseudomonadati</taxon>
        <taxon>Pseudomonadota</taxon>
        <taxon>Gammaproteobacteria</taxon>
        <taxon>Pseudomonadales</taxon>
        <taxon>Marinobacteraceae</taxon>
        <taxon>Marinobacter</taxon>
    </lineage>
</organism>
<sequence length="829" mass="94540">MAAFFQNLFKKRSTKATRPDNSSKKDNTVQNSSPVDGESATSRSPGQPAIDTQRQTLADTNVPQETLARLATKGLAADIRLEAARRLTDETLLQQVQKASRGRDKGVYQHTRQVLQDIRRQQEDEQATRDALEQLARDAEDLAKTGDTTLYEARTQQLDKQWQSLEGSASNEQKTRVLSALHTCRERIRELEQDRQEAQRHQDQKIQREETLALLQETLDSLAAEAPTSGALPSLDALQRTQENRWLEATRDTSVSRQEQKQYEDLMLTLRAAIDAVRRLAHHQGELEALMAQDAPPVDQVIALLDQLAWPARLARPEALHALSQVVRTQPSQPAAADNDTEAQEKAALKLEAALEQLEATLADNRLKESRQQLKQAQGLQRQLGGKLANRYRARLQRLAGQVRELGDWQGFATEPKQVALCEQMEYLAQQPMDPEAKATRIQELQQEWRDLGGSSNRELWQRFRAASETAFEPCKAYFEARSDLKKVHLQTRYNICEELARYLEGTDWSQVDWQAAEQIEKTARKEWREAWPVDFRDNRKVQKEFDRLMNDLASHLDEERHRNEEFKQGIVDRARELTEHAPLSEAMDEAKALQKQWQSIGITRHREDRKLWKAFRAACDEIFARRDEQRQRREQETSESDQAAQAVLSGARALLDDQPINETIASEWIDKLEATARTPVSASIGKELRQTASQLTEVLRQHQTMAVMHQWQQWVEQRVQGTLSQEGLPGHWQELQATVAVSDPRELVVLCEILNGCPSPDDDQSLRMELQVRRLKEGFEGGPNQQGANSDTREAIVARWCLALPQDSLTPELATRLTQALETQNPDS</sequence>
<dbReference type="InterPro" id="IPR007139">
    <property type="entry name" value="DUF349"/>
</dbReference>
<feature type="coiled-coil region" evidence="1">
    <location>
        <begin position="341"/>
        <end position="368"/>
    </location>
</feature>
<evidence type="ECO:0000313" key="3">
    <source>
        <dbReference type="EMBL" id="MFC4260175.1"/>
    </source>
</evidence>
<protein>
    <submittedName>
        <fullName evidence="3">DUF349 domain-containing protein</fullName>
    </submittedName>
</protein>
<dbReference type="Proteomes" id="UP001595798">
    <property type="component" value="Unassembled WGS sequence"/>
</dbReference>
<feature type="coiled-coil region" evidence="1">
    <location>
        <begin position="115"/>
        <end position="142"/>
    </location>
</feature>
<gene>
    <name evidence="3" type="ORF">ACFOZ5_14215</name>
</gene>
<evidence type="ECO:0000256" key="1">
    <source>
        <dbReference type="SAM" id="Coils"/>
    </source>
</evidence>
<evidence type="ECO:0000256" key="2">
    <source>
        <dbReference type="SAM" id="MobiDB-lite"/>
    </source>
</evidence>
<reference evidence="4" key="1">
    <citation type="journal article" date="2019" name="Int. J. Syst. Evol. Microbiol.">
        <title>The Global Catalogue of Microorganisms (GCM) 10K type strain sequencing project: providing services to taxonomists for standard genome sequencing and annotation.</title>
        <authorList>
            <consortium name="The Broad Institute Genomics Platform"/>
            <consortium name="The Broad Institute Genome Sequencing Center for Infectious Disease"/>
            <person name="Wu L."/>
            <person name="Ma J."/>
        </authorList>
    </citation>
    <scope>NUCLEOTIDE SEQUENCE [LARGE SCALE GENOMIC DNA]</scope>
    <source>
        <strain evidence="4">CECT 7297</strain>
    </source>
</reference>
<accession>A0ABV8QIM1</accession>
<feature type="compositionally biased region" description="Basic and acidic residues" evidence="2">
    <location>
        <begin position="17"/>
        <end position="27"/>
    </location>
</feature>
<dbReference type="EMBL" id="JBHSDI010000051">
    <property type="protein sequence ID" value="MFC4260175.1"/>
    <property type="molecule type" value="Genomic_DNA"/>
</dbReference>
<feature type="region of interest" description="Disordered" evidence="2">
    <location>
        <begin position="1"/>
        <end position="51"/>
    </location>
</feature>
<comment type="caution">
    <text evidence="3">The sequence shown here is derived from an EMBL/GenBank/DDBJ whole genome shotgun (WGS) entry which is preliminary data.</text>
</comment>
<proteinExistence type="predicted"/>
<keyword evidence="1" id="KW-0175">Coiled coil</keyword>
<evidence type="ECO:0000313" key="4">
    <source>
        <dbReference type="Proteomes" id="UP001595798"/>
    </source>
</evidence>
<name>A0ABV8QIM1_9GAMM</name>
<dbReference type="RefSeq" id="WP_379888444.1">
    <property type="nucleotide sequence ID" value="NZ_JBHSDI010000051.1"/>
</dbReference>
<feature type="coiled-coil region" evidence="1">
    <location>
        <begin position="181"/>
        <end position="208"/>
    </location>
</feature>
<keyword evidence="4" id="KW-1185">Reference proteome</keyword>
<dbReference type="Pfam" id="PF03993">
    <property type="entry name" value="DUF349"/>
    <property type="match status" value="3"/>
</dbReference>